<keyword evidence="3" id="KW-1185">Reference proteome</keyword>
<organism evidence="2 3">
    <name type="scientific">Neonectria punicea</name>
    <dbReference type="NCBI Taxonomy" id="979145"/>
    <lineage>
        <taxon>Eukaryota</taxon>
        <taxon>Fungi</taxon>
        <taxon>Dikarya</taxon>
        <taxon>Ascomycota</taxon>
        <taxon>Pezizomycotina</taxon>
        <taxon>Sordariomycetes</taxon>
        <taxon>Hypocreomycetidae</taxon>
        <taxon>Hypocreales</taxon>
        <taxon>Nectriaceae</taxon>
        <taxon>Neonectria</taxon>
    </lineage>
</organism>
<name>A0ABR1HUY4_9HYPO</name>
<evidence type="ECO:0000256" key="1">
    <source>
        <dbReference type="SAM" id="MobiDB-lite"/>
    </source>
</evidence>
<evidence type="ECO:0000313" key="2">
    <source>
        <dbReference type="EMBL" id="KAK7424426.1"/>
    </source>
</evidence>
<feature type="compositionally biased region" description="Basic and acidic residues" evidence="1">
    <location>
        <begin position="68"/>
        <end position="84"/>
    </location>
</feature>
<dbReference type="Proteomes" id="UP001498476">
    <property type="component" value="Unassembled WGS sequence"/>
</dbReference>
<reference evidence="2 3" key="1">
    <citation type="journal article" date="2025" name="Microbiol. Resour. Announc.">
        <title>Draft genome sequences for Neonectria magnoliae and Neonectria punicea, canker pathogens of Liriodendron tulipifera and Acer saccharum in West Virginia.</title>
        <authorList>
            <person name="Petronek H.M."/>
            <person name="Kasson M.T."/>
            <person name="Metheny A.M."/>
            <person name="Stauder C.M."/>
            <person name="Lovett B."/>
            <person name="Lynch S.C."/>
            <person name="Garnas J.R."/>
            <person name="Kasson L.R."/>
            <person name="Stajich J.E."/>
        </authorList>
    </citation>
    <scope>NUCLEOTIDE SEQUENCE [LARGE SCALE GENOMIC DNA]</scope>
    <source>
        <strain evidence="2 3">NRRL 64653</strain>
    </source>
</reference>
<comment type="caution">
    <text evidence="2">The sequence shown here is derived from an EMBL/GenBank/DDBJ whole genome shotgun (WGS) entry which is preliminary data.</text>
</comment>
<sequence>MSEPYQPSEGTPASSPHPAETSPTSGISRVRIIITPPTPILGDGGSIRREEDTYKEVTQLDKITEEKEVHVRQEVPDEKQVYTEDEKEVYSPVQAQHIDASEKEVYQPTPSGDGVEKEVYVPTTSPDQAGNVFEAEKEVYNAQTPVAGSEQSLETQDDQHTARPSIVQRQLSNVTLAVEKRKKALSTFTTQSNTRMREGYARMEQSVTDRGVAIERGANNRFTRLEKGLNDQINRAGKNVNSRVSSLKQSVSSIKKTGSRGQPSESESDRRRSE</sequence>
<feature type="region of interest" description="Disordered" evidence="1">
    <location>
        <begin position="1"/>
        <end position="47"/>
    </location>
</feature>
<feature type="region of interest" description="Disordered" evidence="1">
    <location>
        <begin position="233"/>
        <end position="274"/>
    </location>
</feature>
<dbReference type="EMBL" id="JAZAVJ010000004">
    <property type="protein sequence ID" value="KAK7424426.1"/>
    <property type="molecule type" value="Genomic_DNA"/>
</dbReference>
<gene>
    <name evidence="2" type="ORF">QQX98_000391</name>
</gene>
<protein>
    <submittedName>
        <fullName evidence="2">Uncharacterized protein</fullName>
    </submittedName>
</protein>
<evidence type="ECO:0000313" key="3">
    <source>
        <dbReference type="Proteomes" id="UP001498476"/>
    </source>
</evidence>
<accession>A0ABR1HUY4</accession>
<feature type="compositionally biased region" description="Polar residues" evidence="1">
    <location>
        <begin position="141"/>
        <end position="154"/>
    </location>
</feature>
<feature type="region of interest" description="Disordered" evidence="1">
    <location>
        <begin position="68"/>
        <end position="165"/>
    </location>
</feature>
<feature type="compositionally biased region" description="Low complexity" evidence="1">
    <location>
        <begin position="242"/>
        <end position="256"/>
    </location>
</feature>
<proteinExistence type="predicted"/>